<evidence type="ECO:0000313" key="3">
    <source>
        <dbReference type="Proteomes" id="UP000070456"/>
    </source>
</evidence>
<organism evidence="2 3">
    <name type="scientific">Thermotalea metallivorans</name>
    <dbReference type="NCBI Taxonomy" id="520762"/>
    <lineage>
        <taxon>Bacteria</taxon>
        <taxon>Bacillati</taxon>
        <taxon>Bacillota</taxon>
        <taxon>Clostridia</taxon>
        <taxon>Peptostreptococcales</taxon>
        <taxon>Thermotaleaceae</taxon>
        <taxon>Thermotalea</taxon>
    </lineage>
</organism>
<feature type="transmembrane region" description="Helical" evidence="1">
    <location>
        <begin position="34"/>
        <end position="52"/>
    </location>
</feature>
<sequence length="212" mass="24387">MVPFLRTWTLNIVTVVIFIAFVEMLLPNSSMKKYIKMVVGLLVILVILNPILELVRGKMNIQDEIFKSSAIVERQALSQRIDKFQNFQDQQILSVYKLKILEHLKEKMKYEFGRQVVHATIEIEENRGSKEFGKIKKISMVISHMDAKTDGRSENGIKPVEKITVQVNGTQEKVTSAASYEDDLVSDIKNNISKFYDIDKDNINISVYKTSR</sequence>
<dbReference type="OrthoDB" id="1738919at2"/>
<gene>
    <name evidence="2" type="ORF">AN619_07880</name>
</gene>
<dbReference type="InterPro" id="IPR014245">
    <property type="entry name" value="Spore_III_AF"/>
</dbReference>
<dbReference type="AlphaFoldDB" id="A0A140L8C1"/>
<evidence type="ECO:0008006" key="4">
    <source>
        <dbReference type="Google" id="ProtNLM"/>
    </source>
</evidence>
<dbReference type="NCBIfam" id="TIGR02896">
    <property type="entry name" value="spore_III_AF"/>
    <property type="match status" value="1"/>
</dbReference>
<keyword evidence="1" id="KW-0812">Transmembrane</keyword>
<accession>A0A140L8C1</accession>
<keyword evidence="1" id="KW-0472">Membrane</keyword>
<proteinExistence type="predicted"/>
<comment type="caution">
    <text evidence="2">The sequence shown here is derived from an EMBL/GenBank/DDBJ whole genome shotgun (WGS) entry which is preliminary data.</text>
</comment>
<dbReference type="Proteomes" id="UP000070456">
    <property type="component" value="Unassembled WGS sequence"/>
</dbReference>
<dbReference type="EMBL" id="LOEE01000021">
    <property type="protein sequence ID" value="KXG76796.1"/>
    <property type="molecule type" value="Genomic_DNA"/>
</dbReference>
<evidence type="ECO:0000256" key="1">
    <source>
        <dbReference type="SAM" id="Phobius"/>
    </source>
</evidence>
<feature type="transmembrane region" description="Helical" evidence="1">
    <location>
        <begin position="6"/>
        <end position="27"/>
    </location>
</feature>
<keyword evidence="1" id="KW-1133">Transmembrane helix</keyword>
<dbReference type="RefSeq" id="WP_068555167.1">
    <property type="nucleotide sequence ID" value="NZ_LOEE01000021.1"/>
</dbReference>
<dbReference type="STRING" id="520762.AN619_07880"/>
<reference evidence="2 3" key="1">
    <citation type="submission" date="2015-12" db="EMBL/GenBank/DDBJ databases">
        <title>Draft genome sequence of the thermoanaerobe Thermotalea metallivorans, an isolate from the runoff channel of the Great Artesian Basin, Australia.</title>
        <authorList>
            <person name="Patel B.K."/>
        </authorList>
    </citation>
    <scope>NUCLEOTIDE SEQUENCE [LARGE SCALE GENOMIC DNA]</scope>
    <source>
        <strain evidence="2 3">B2-1</strain>
    </source>
</reference>
<protein>
    <recommendedName>
        <fullName evidence="4">Stage III sporulation protein AF</fullName>
    </recommendedName>
</protein>
<evidence type="ECO:0000313" key="2">
    <source>
        <dbReference type="EMBL" id="KXG76796.1"/>
    </source>
</evidence>
<dbReference type="Pfam" id="PF09581">
    <property type="entry name" value="Spore_III_AF"/>
    <property type="match status" value="1"/>
</dbReference>
<keyword evidence="3" id="KW-1185">Reference proteome</keyword>
<name>A0A140L8C1_9FIRM</name>